<dbReference type="PANTHER" id="PTHR11908:SF132">
    <property type="entry name" value="ALDEHYDE OXIDASE 1-RELATED"/>
    <property type="match status" value="1"/>
</dbReference>
<protein>
    <submittedName>
        <fullName evidence="5">Xanthine dehydrogenase</fullName>
    </submittedName>
</protein>
<dbReference type="InterPro" id="IPR000674">
    <property type="entry name" value="Ald_Oxase/Xan_DH_a/b"/>
</dbReference>
<evidence type="ECO:0000313" key="6">
    <source>
        <dbReference type="Proteomes" id="UP000284543"/>
    </source>
</evidence>
<proteinExistence type="predicted"/>
<organism evidence="5 6">
    <name type="scientific">Enterocloster bolteae</name>
    <dbReference type="NCBI Taxonomy" id="208479"/>
    <lineage>
        <taxon>Bacteria</taxon>
        <taxon>Bacillati</taxon>
        <taxon>Bacillota</taxon>
        <taxon>Clostridia</taxon>
        <taxon>Lachnospirales</taxon>
        <taxon>Lachnospiraceae</taxon>
        <taxon>Enterocloster</taxon>
    </lineage>
</organism>
<dbReference type="Proteomes" id="UP000284543">
    <property type="component" value="Unassembled WGS sequence"/>
</dbReference>
<accession>A0A412ZF24</accession>
<name>A0A412ZF24_9FIRM</name>
<dbReference type="EMBL" id="QRZM01000001">
    <property type="protein sequence ID" value="RGV78816.1"/>
    <property type="molecule type" value="Genomic_DNA"/>
</dbReference>
<dbReference type="InterPro" id="IPR036856">
    <property type="entry name" value="Ald_Oxase/Xan_DH_a/b_sf"/>
</dbReference>
<sequence>MGIIGQSIPVRDAAMKVTGQFKYTADLEFPGMLHAKILFSPVPHARIKKIDTSRAEALEGVRGVVCYLNAPDTKYNSCGEEIDGHKTERVFDDTVRYVGDKVAAVAADTVKIAEQAVKLIQVEYEELPFYTDPGEALKEGAYPIHGESNIIFPVDMGAGDVEAGFKAADYIYEDTYSTPAIHHSAIETHASIAVYDSSGKLTVYTPSQDVFGYRKNLSRIFGLPMSRVRVVNPGMGGGFGGKIDTITEPVTALLAMKTGRPVKLVYNRREDIVSSRTRHGMEIKIKTGVKKDGTIISQDMQVIINAGAYAGGTMSIVWAMSGKFFKNHKTPNIRFRATPVYTNTPIAGAMRGFGSPQEFFAQQCQMNKIARDLHISIIDMQLKNLVEPDGFDQRNGQRHGNARPIDCVKKGMELFGWEEAVKEQEESGAAKGRYRIGVGMAAATHGNGVYGVCPDTTGVILKMNEDGSVVMFTGVSDMGNGSVTTQAQAVAQELGISMDRIECIQADTDATMYDLGNYSSRGTYVSCNAAVKAAGKIRQELLKEAAQLLEEEQQNLELKDNGVCVRNNPEKKASLEEVITHARKVNQRDICCADTFASYALAMSYGAHFVKVSVDTRTGGVKVLEYTAVHDVGKALNPMSVEGQIEGAVQMGLGYALSEGIIIDSGGKVKNTTFKQYHIMNAGEMPPIKVGLVEETEPTGPYGAKSIGECSVVPSAGAIANAVANAIGCEVHRLPLKPDTVLELLARENETVERRDGITL</sequence>
<keyword evidence="1" id="KW-0500">Molybdenum</keyword>
<dbReference type="Pfam" id="PF02738">
    <property type="entry name" value="MoCoBD_1"/>
    <property type="match status" value="1"/>
</dbReference>
<dbReference type="Gene3D" id="3.90.1170.50">
    <property type="entry name" value="Aldehyde oxidase/xanthine dehydrogenase, a/b hammerhead"/>
    <property type="match status" value="1"/>
</dbReference>
<dbReference type="InterPro" id="IPR008274">
    <property type="entry name" value="AldOxase/xan_DH_MoCoBD1"/>
</dbReference>
<evidence type="ECO:0000256" key="3">
    <source>
        <dbReference type="SAM" id="Coils"/>
    </source>
</evidence>
<dbReference type="Pfam" id="PF01315">
    <property type="entry name" value="Ald_Xan_dh_C"/>
    <property type="match status" value="1"/>
</dbReference>
<feature type="domain" description="Aldehyde oxidase/xanthine dehydrogenase a/b hammerhead" evidence="4">
    <location>
        <begin position="18"/>
        <end position="128"/>
    </location>
</feature>
<evidence type="ECO:0000256" key="1">
    <source>
        <dbReference type="ARBA" id="ARBA00022505"/>
    </source>
</evidence>
<evidence type="ECO:0000256" key="2">
    <source>
        <dbReference type="ARBA" id="ARBA00023002"/>
    </source>
</evidence>
<dbReference type="GO" id="GO:0005506">
    <property type="term" value="F:iron ion binding"/>
    <property type="evidence" value="ECO:0007669"/>
    <property type="project" value="InterPro"/>
</dbReference>
<dbReference type="SMART" id="SM01008">
    <property type="entry name" value="Ald_Xan_dh_C"/>
    <property type="match status" value="1"/>
</dbReference>
<keyword evidence="3" id="KW-0175">Coiled coil</keyword>
<gene>
    <name evidence="5" type="ORF">DWW02_03570</name>
</gene>
<evidence type="ECO:0000259" key="4">
    <source>
        <dbReference type="SMART" id="SM01008"/>
    </source>
</evidence>
<dbReference type="InterPro" id="IPR016208">
    <property type="entry name" value="Ald_Oxase/xanthine_DH-like"/>
</dbReference>
<dbReference type="Gene3D" id="3.30.365.10">
    <property type="entry name" value="Aldehyde oxidase/xanthine dehydrogenase, molybdopterin binding domain"/>
    <property type="match status" value="4"/>
</dbReference>
<keyword evidence="2" id="KW-0560">Oxidoreductase</keyword>
<feature type="coiled-coil region" evidence="3">
    <location>
        <begin position="531"/>
        <end position="562"/>
    </location>
</feature>
<dbReference type="InterPro" id="IPR037165">
    <property type="entry name" value="AldOxase/xan_DH_Mopterin-bd_sf"/>
</dbReference>
<dbReference type="InterPro" id="IPR046867">
    <property type="entry name" value="AldOxase/xan_DH_MoCoBD2"/>
</dbReference>
<dbReference type="AlphaFoldDB" id="A0A412ZF24"/>
<comment type="caution">
    <text evidence="5">The sequence shown here is derived from an EMBL/GenBank/DDBJ whole genome shotgun (WGS) entry which is preliminary data.</text>
</comment>
<reference evidence="5 6" key="1">
    <citation type="submission" date="2018-08" db="EMBL/GenBank/DDBJ databases">
        <title>A genome reference for cultivated species of the human gut microbiota.</title>
        <authorList>
            <person name="Zou Y."/>
            <person name="Xue W."/>
            <person name="Luo G."/>
        </authorList>
    </citation>
    <scope>NUCLEOTIDE SEQUENCE [LARGE SCALE GENOMIC DNA]</scope>
    <source>
        <strain evidence="5 6">AF14-18</strain>
    </source>
</reference>
<dbReference type="RefSeq" id="WP_002577669.1">
    <property type="nucleotide sequence ID" value="NZ_BAABXO010000001.1"/>
</dbReference>
<dbReference type="PANTHER" id="PTHR11908">
    <property type="entry name" value="XANTHINE DEHYDROGENASE"/>
    <property type="match status" value="1"/>
</dbReference>
<dbReference type="Pfam" id="PF20256">
    <property type="entry name" value="MoCoBD_2"/>
    <property type="match status" value="1"/>
</dbReference>
<dbReference type="SUPFAM" id="SSF54665">
    <property type="entry name" value="CO dehydrogenase molybdoprotein N-domain-like"/>
    <property type="match status" value="1"/>
</dbReference>
<dbReference type="SUPFAM" id="SSF56003">
    <property type="entry name" value="Molybdenum cofactor-binding domain"/>
    <property type="match status" value="1"/>
</dbReference>
<evidence type="ECO:0000313" key="5">
    <source>
        <dbReference type="EMBL" id="RGV78816.1"/>
    </source>
</evidence>
<dbReference type="GeneID" id="23116129"/>
<dbReference type="GO" id="GO:0016491">
    <property type="term" value="F:oxidoreductase activity"/>
    <property type="evidence" value="ECO:0007669"/>
    <property type="project" value="UniProtKB-KW"/>
</dbReference>